<dbReference type="Gene3D" id="3.50.50.60">
    <property type="entry name" value="FAD/NAD(P)-binding domain"/>
    <property type="match status" value="1"/>
</dbReference>
<dbReference type="GO" id="GO:0016491">
    <property type="term" value="F:oxidoreductase activity"/>
    <property type="evidence" value="ECO:0007669"/>
    <property type="project" value="UniProtKB-KW"/>
</dbReference>
<dbReference type="EMBL" id="AP024448">
    <property type="protein sequence ID" value="BCS27966.1"/>
    <property type="molecule type" value="Genomic_DNA"/>
</dbReference>
<sequence length="302" mass="33957">MPHVIVVGAGFYGLIAAKTYLQVAGGYKKIEKPDQEHQEDDLLILDSASDIGGTWSRDRLYPNLLSQNSYGNYEFSDLPLNTAIPDNSKQEGYSNFIPGWKINRYLHVWTEKWDLRRRIRLNWKVTRVSRLPTKEWALDIVDLTESSSTPFTVTCDKLILATGVTSEPNVPDIAHTGDRPVPAVHARDVGKYCRENFGYQPIPEVKEDLKKETQSPSFPKSVAVYGGAKSAFDLVHLFASLHRNNSSFNIETRPNEPIQVHWIIRDDGHGPAWMVRPTTQLGKTQVPSDQAGCTRMVAVLSP</sequence>
<organism evidence="4 5">
    <name type="scientific">Aspergillus puulaauensis</name>
    <dbReference type="NCBI Taxonomy" id="1220207"/>
    <lineage>
        <taxon>Eukaryota</taxon>
        <taxon>Fungi</taxon>
        <taxon>Dikarya</taxon>
        <taxon>Ascomycota</taxon>
        <taxon>Pezizomycotina</taxon>
        <taxon>Eurotiomycetes</taxon>
        <taxon>Eurotiomycetidae</taxon>
        <taxon>Eurotiales</taxon>
        <taxon>Aspergillaceae</taxon>
        <taxon>Aspergillus</taxon>
    </lineage>
</organism>
<dbReference type="Proteomes" id="UP000654913">
    <property type="component" value="Chromosome 6"/>
</dbReference>
<dbReference type="KEGG" id="apuu:APUU_61014A"/>
<proteinExistence type="predicted"/>
<dbReference type="InterPro" id="IPR036188">
    <property type="entry name" value="FAD/NAD-bd_sf"/>
</dbReference>
<evidence type="ECO:0000256" key="3">
    <source>
        <dbReference type="ARBA" id="ARBA00023002"/>
    </source>
</evidence>
<keyword evidence="2" id="KW-0274">FAD</keyword>
<reference evidence="4" key="2">
    <citation type="submission" date="2021-02" db="EMBL/GenBank/DDBJ databases">
        <title>Aspergillus puulaauensis MK2 genome sequence.</title>
        <authorList>
            <person name="Futagami T."/>
            <person name="Mori K."/>
            <person name="Kadooka C."/>
            <person name="Tanaka T."/>
        </authorList>
    </citation>
    <scope>NUCLEOTIDE SEQUENCE</scope>
    <source>
        <strain evidence="4">MK2</strain>
    </source>
</reference>
<dbReference type="GeneID" id="64977963"/>
<evidence type="ECO:0008006" key="6">
    <source>
        <dbReference type="Google" id="ProtNLM"/>
    </source>
</evidence>
<gene>
    <name evidence="4" type="ORF">APUU_61014A</name>
</gene>
<evidence type="ECO:0000256" key="2">
    <source>
        <dbReference type="ARBA" id="ARBA00022827"/>
    </source>
</evidence>
<dbReference type="InterPro" id="IPR050346">
    <property type="entry name" value="FMO-like"/>
</dbReference>
<accession>A0A7R7XUS9</accession>
<keyword evidence="1" id="KW-0285">Flavoprotein</keyword>
<reference evidence="4" key="1">
    <citation type="submission" date="2021-01" db="EMBL/GenBank/DDBJ databases">
        <authorList>
            <consortium name="Aspergillus puulaauensis MK2 genome sequencing consortium"/>
            <person name="Kazuki M."/>
            <person name="Futagami T."/>
        </authorList>
    </citation>
    <scope>NUCLEOTIDE SEQUENCE</scope>
    <source>
        <strain evidence="4">MK2</strain>
    </source>
</reference>
<evidence type="ECO:0000313" key="5">
    <source>
        <dbReference type="Proteomes" id="UP000654913"/>
    </source>
</evidence>
<dbReference type="AlphaFoldDB" id="A0A7R7XUS9"/>
<dbReference type="RefSeq" id="XP_041560152.1">
    <property type="nucleotide sequence ID" value="XM_041694308.1"/>
</dbReference>
<evidence type="ECO:0000256" key="1">
    <source>
        <dbReference type="ARBA" id="ARBA00022630"/>
    </source>
</evidence>
<dbReference type="PANTHER" id="PTHR23023">
    <property type="entry name" value="DIMETHYLANILINE MONOOXYGENASE"/>
    <property type="match status" value="1"/>
</dbReference>
<dbReference type="OrthoDB" id="2915840at2759"/>
<dbReference type="SUPFAM" id="SSF51905">
    <property type="entry name" value="FAD/NAD(P)-binding domain"/>
    <property type="match status" value="1"/>
</dbReference>
<evidence type="ECO:0000313" key="4">
    <source>
        <dbReference type="EMBL" id="BCS27966.1"/>
    </source>
</evidence>
<keyword evidence="3" id="KW-0560">Oxidoreductase</keyword>
<protein>
    <recommendedName>
        <fullName evidence="6">FAD/NAD(P)-binding domain-containing protein</fullName>
    </recommendedName>
</protein>
<keyword evidence="5" id="KW-1185">Reference proteome</keyword>
<name>A0A7R7XUS9_9EURO</name>